<evidence type="ECO:0000313" key="1">
    <source>
        <dbReference type="EMBL" id="GGI65098.1"/>
    </source>
</evidence>
<dbReference type="EMBL" id="BMDT01000002">
    <property type="protein sequence ID" value="GGI65098.1"/>
    <property type="molecule type" value="Genomic_DNA"/>
</dbReference>
<dbReference type="Proteomes" id="UP000622610">
    <property type="component" value="Unassembled WGS sequence"/>
</dbReference>
<organism evidence="1 2">
    <name type="scientific">Enterococcus alcedinis</name>
    <dbReference type="NCBI Taxonomy" id="1274384"/>
    <lineage>
        <taxon>Bacteria</taxon>
        <taxon>Bacillati</taxon>
        <taxon>Bacillota</taxon>
        <taxon>Bacilli</taxon>
        <taxon>Lactobacillales</taxon>
        <taxon>Enterococcaceae</taxon>
        <taxon>Enterococcus</taxon>
    </lineage>
</organism>
<evidence type="ECO:0000313" key="2">
    <source>
        <dbReference type="Proteomes" id="UP000622610"/>
    </source>
</evidence>
<keyword evidence="2" id="KW-1185">Reference proteome</keyword>
<comment type="caution">
    <text evidence="1">The sequence shown here is derived from an EMBL/GenBank/DDBJ whole genome shotgun (WGS) entry which is preliminary data.</text>
</comment>
<name>A0A917JDY9_9ENTE</name>
<gene>
    <name evidence="1" type="ORF">GCM10011482_07520</name>
</gene>
<proteinExistence type="predicted"/>
<accession>A0A917JDY9</accession>
<dbReference type="AlphaFoldDB" id="A0A917JDY9"/>
<protein>
    <submittedName>
        <fullName evidence="1">Uncharacterized protein</fullName>
    </submittedName>
</protein>
<reference evidence="1" key="1">
    <citation type="journal article" date="2014" name="Int. J. Syst. Evol. Microbiol.">
        <title>Complete genome sequence of Corynebacterium casei LMG S-19264T (=DSM 44701T), isolated from a smear-ripened cheese.</title>
        <authorList>
            <consortium name="US DOE Joint Genome Institute (JGI-PGF)"/>
            <person name="Walter F."/>
            <person name="Albersmeier A."/>
            <person name="Kalinowski J."/>
            <person name="Ruckert C."/>
        </authorList>
    </citation>
    <scope>NUCLEOTIDE SEQUENCE</scope>
    <source>
        <strain evidence="1">CCM 8433</strain>
    </source>
</reference>
<reference evidence="1" key="2">
    <citation type="submission" date="2020-09" db="EMBL/GenBank/DDBJ databases">
        <authorList>
            <person name="Sun Q."/>
            <person name="Sedlacek I."/>
        </authorList>
    </citation>
    <scope>NUCLEOTIDE SEQUENCE</scope>
    <source>
        <strain evidence="1">CCM 8433</strain>
    </source>
</reference>
<sequence length="55" mass="6451">MFTWGLERSNFSFAILNVPPKNMNFDFFMLIGKQSNKRLLAHIIANIVHEIQQKT</sequence>